<comment type="caution">
    <text evidence="5">The sequence shown here is derived from an EMBL/GenBank/DDBJ whole genome shotgun (WGS) entry which is preliminary data.</text>
</comment>
<evidence type="ECO:0000313" key="6">
    <source>
        <dbReference type="Proteomes" id="UP001241110"/>
    </source>
</evidence>
<dbReference type="Gene3D" id="3.90.226.10">
    <property type="entry name" value="2-enoyl-CoA Hydratase, Chain A, domain 1"/>
    <property type="match status" value="2"/>
</dbReference>
<dbReference type="GO" id="GO:0006508">
    <property type="term" value="P:proteolysis"/>
    <property type="evidence" value="ECO:0007669"/>
    <property type="project" value="InterPro"/>
</dbReference>
<comment type="similarity">
    <text evidence="1">Belongs to the peptidase S49 family.</text>
</comment>
<evidence type="ECO:0000256" key="3">
    <source>
        <dbReference type="SAM" id="MobiDB-lite"/>
    </source>
</evidence>
<dbReference type="InterPro" id="IPR029045">
    <property type="entry name" value="ClpP/crotonase-like_dom_sf"/>
</dbReference>
<dbReference type="AlphaFoldDB" id="A0AAE3QJZ4"/>
<dbReference type="EMBL" id="JASJOS010000003">
    <property type="protein sequence ID" value="MDJ1480270.1"/>
    <property type="molecule type" value="Genomic_DNA"/>
</dbReference>
<keyword evidence="2" id="KW-0175">Coiled coil</keyword>
<gene>
    <name evidence="5" type="ORF">QNI16_07225</name>
</gene>
<dbReference type="PANTHER" id="PTHR42987:SF4">
    <property type="entry name" value="PROTEASE SOHB-RELATED"/>
    <property type="match status" value="1"/>
</dbReference>
<dbReference type="GO" id="GO:0008233">
    <property type="term" value="F:peptidase activity"/>
    <property type="evidence" value="ECO:0007669"/>
    <property type="project" value="InterPro"/>
</dbReference>
<name>A0AAE3QJZ4_9BACT</name>
<feature type="region of interest" description="Disordered" evidence="3">
    <location>
        <begin position="408"/>
        <end position="455"/>
    </location>
</feature>
<dbReference type="PANTHER" id="PTHR42987">
    <property type="entry name" value="PEPTIDASE S49"/>
    <property type="match status" value="1"/>
</dbReference>
<dbReference type="InterPro" id="IPR002142">
    <property type="entry name" value="Peptidase_S49"/>
</dbReference>
<evidence type="ECO:0000259" key="4">
    <source>
        <dbReference type="Pfam" id="PF01343"/>
    </source>
</evidence>
<organism evidence="5 6">
    <name type="scientific">Xanthocytophaga flava</name>
    <dbReference type="NCBI Taxonomy" id="3048013"/>
    <lineage>
        <taxon>Bacteria</taxon>
        <taxon>Pseudomonadati</taxon>
        <taxon>Bacteroidota</taxon>
        <taxon>Cytophagia</taxon>
        <taxon>Cytophagales</taxon>
        <taxon>Rhodocytophagaceae</taxon>
        <taxon>Xanthocytophaga</taxon>
    </lineage>
</organism>
<evidence type="ECO:0000313" key="5">
    <source>
        <dbReference type="EMBL" id="MDJ1480270.1"/>
    </source>
</evidence>
<evidence type="ECO:0000256" key="2">
    <source>
        <dbReference type="SAM" id="Coils"/>
    </source>
</evidence>
<dbReference type="Proteomes" id="UP001241110">
    <property type="component" value="Unassembled WGS sequence"/>
</dbReference>
<feature type="domain" description="Peptidase S49" evidence="4">
    <location>
        <begin position="140"/>
        <end position="298"/>
    </location>
</feature>
<reference evidence="5" key="1">
    <citation type="submission" date="2023-05" db="EMBL/GenBank/DDBJ databases">
        <authorList>
            <person name="Zhang X."/>
        </authorList>
    </citation>
    <scope>NUCLEOTIDE SEQUENCE</scope>
    <source>
        <strain evidence="5">YF14B1</strain>
    </source>
</reference>
<feature type="coiled-coil region" evidence="2">
    <location>
        <begin position="329"/>
        <end position="391"/>
    </location>
</feature>
<proteinExistence type="inferred from homology"/>
<dbReference type="SUPFAM" id="SSF52096">
    <property type="entry name" value="ClpP/crotonase"/>
    <property type="match status" value="1"/>
</dbReference>
<accession>A0AAE3QJZ4</accession>
<sequence>MQSLRKNFHLINQLATGLFMIEASYAEPYMPLVYKLLAGESVEMDEENTQPVCYAINMAADGGIVRYESFDQAEPGSIAVLPIKGPIMKQDYCGSPGTQSMKAWLKMADEHPNISGHVLDISTGGGAVDGTFEFRQVIENSKKPVVAFGDGLIASSGYVLASAAAHIMMSNETAQIGSIGTAISFRDSSEADAKYGIKTHYIRATNSHQKNEDGLQAQKGNYKPIQEHVLDPTNDIFINAVRQSRAGKLKESEPLKGKTAGEPLNGQMYLAKQAIALGLADSIGTLEDAIALAQQLANNSQTKNSSHTNNNSMPKFKAAMTAIGAFLGLSATADNQEMTQEQVEQLNNELSRLQSANDSLTTAQAGFQTQINQLTQDLATANTNLTTANASLTTAQAQAAEWKTKAETYGAQPGATPTNPVKANEELESGNESDPGKVIANLPHNKKLDSNPLFN</sequence>
<dbReference type="RefSeq" id="WP_313976842.1">
    <property type="nucleotide sequence ID" value="NZ_JASJOS010000003.1"/>
</dbReference>
<protein>
    <submittedName>
        <fullName evidence="5">S49 family peptidase</fullName>
    </submittedName>
</protein>
<dbReference type="Pfam" id="PF01343">
    <property type="entry name" value="Peptidase_S49"/>
    <property type="match status" value="1"/>
</dbReference>
<evidence type="ECO:0000256" key="1">
    <source>
        <dbReference type="ARBA" id="ARBA00008683"/>
    </source>
</evidence>